<dbReference type="PROSITE" id="PS51318">
    <property type="entry name" value="TAT"/>
    <property type="match status" value="1"/>
</dbReference>
<feature type="domain" description="Glycosyl-hydrolase family 116 N-terminal" evidence="2">
    <location>
        <begin position="95"/>
        <end position="253"/>
    </location>
</feature>
<feature type="domain" description="Glycosyl-hydrolase family 116 catalytic region" evidence="1">
    <location>
        <begin position="843"/>
        <end position="1112"/>
    </location>
</feature>
<proteinExistence type="predicted"/>
<dbReference type="InterPro" id="IPR012341">
    <property type="entry name" value="6hp_glycosidase-like_sf"/>
</dbReference>
<dbReference type="InterPro" id="IPR006775">
    <property type="entry name" value="GH116_catalytic"/>
</dbReference>
<dbReference type="SUPFAM" id="SSF48208">
    <property type="entry name" value="Six-hairpin glycosidases"/>
    <property type="match status" value="1"/>
</dbReference>
<dbReference type="EMBL" id="QUAL01000111">
    <property type="protein sequence ID" value="RIQ24571.1"/>
    <property type="molecule type" value="Genomic_DNA"/>
</dbReference>
<comment type="caution">
    <text evidence="3">The sequence shown here is derived from an EMBL/GenBank/DDBJ whole genome shotgun (WGS) entry which is preliminary data.</text>
</comment>
<evidence type="ECO:0000313" key="3">
    <source>
        <dbReference type="EMBL" id="RIQ24571.1"/>
    </source>
</evidence>
<dbReference type="OrthoDB" id="9807660at2"/>
<dbReference type="PANTHER" id="PTHR12654">
    <property type="entry name" value="BILE ACID BETA-GLUCOSIDASE-RELATED"/>
    <property type="match status" value="1"/>
</dbReference>
<dbReference type="InterPro" id="IPR052566">
    <property type="entry name" value="Non-lysos_glucosylceramidase"/>
</dbReference>
<dbReference type="InterPro" id="IPR006311">
    <property type="entry name" value="TAT_signal"/>
</dbReference>
<gene>
    <name evidence="3" type="ORF">DY240_11875</name>
</gene>
<dbReference type="Proteomes" id="UP000284057">
    <property type="component" value="Unassembled WGS sequence"/>
</dbReference>
<dbReference type="InterPro" id="IPR024462">
    <property type="entry name" value="GH116_N"/>
</dbReference>
<dbReference type="NCBIfam" id="TIGR01409">
    <property type="entry name" value="TAT_signal_seq"/>
    <property type="match status" value="1"/>
</dbReference>
<keyword evidence="4" id="KW-1185">Reference proteome</keyword>
<dbReference type="Pfam" id="PF12215">
    <property type="entry name" value="Glyco_hydr_116N"/>
    <property type="match status" value="1"/>
</dbReference>
<evidence type="ECO:0000313" key="4">
    <source>
        <dbReference type="Proteomes" id="UP000284057"/>
    </source>
</evidence>
<dbReference type="Pfam" id="PF04685">
    <property type="entry name" value="DUF608"/>
    <property type="match status" value="1"/>
</dbReference>
<dbReference type="GO" id="GO:0008422">
    <property type="term" value="F:beta-glucosidase activity"/>
    <property type="evidence" value="ECO:0007669"/>
    <property type="project" value="TreeGrafter"/>
</dbReference>
<evidence type="ECO:0000259" key="2">
    <source>
        <dbReference type="Pfam" id="PF12215"/>
    </source>
</evidence>
<dbReference type="InterPro" id="IPR019546">
    <property type="entry name" value="TAT_signal_bac_arc"/>
</dbReference>
<organism evidence="3 4">
    <name type="scientific">Jiangella rhizosphaerae</name>
    <dbReference type="NCBI Taxonomy" id="2293569"/>
    <lineage>
        <taxon>Bacteria</taxon>
        <taxon>Bacillati</taxon>
        <taxon>Actinomycetota</taxon>
        <taxon>Actinomycetes</taxon>
        <taxon>Jiangellales</taxon>
        <taxon>Jiangellaceae</taxon>
        <taxon>Jiangella</taxon>
    </lineage>
</organism>
<sequence>MGIDLTPTNPEAAACCGGGGSCEPDGLSRRSFIALSALGAAGAGAALGLWPTSANATMNTRTVPPSSGFDRRWLDGLATRGTATEYTGEALRRVGMPVGGACTGQVYLSGDGRTWLWDVFNADSFRWGGDDWQGLHYADPLDFDPVFTTGFALRWSDGDGGDDHGGAATTHTLDADGFGDVRFRGRYPIGHVELRDDGCPLEVDLDAFSPFVPTNVADSSLPATIFEYTLRNTSDRTVSAQLLGVAENPVCLDSRHTQPILLTTGALDGGTQGAAGFVHAAATYDGPQPERPDVVFEDWERDTYAPWTATGTAFGPGPVAVDELPGYMLRAGGLGVSGGRFVTSHHFRSGDDVVEADTHTGRLTSPPFTVERSSIVVRVGGGDHAGATCLNVIVDGEIVASADGANEERLRTHWLDVSAHQGATATIEIVDTVTGGWGHVNVDRIVFTDRPAPRPDVVVEDWERTTYAPWTATGTAFGSGPVTEAEAPAYFRREGALGVTGQRFVTSHNWRDGGPPADDHTGTLTSAPFTIERRYLAAKVAGGNRVDAGLKVIVDGEVVARLTGHNSEVMRAKAVDVSAYEGRTAVIELHDEGVGGWAHVNCDRIWQSDVPIDERPLAELPDAGTFALAVLGRDDAVVRPSIADWSGPDAWFDSADGPLEVDGGSGTLAGTVAIPVILAPGEQQTVRYALTWHFPKIGSRFGYIAGAAALRRHYAETYADAAAVVADLAERGDDLAAATHLFATTWYDDATLPVWFLERTLIPASTVATGTCLRFHDGRFYAWEGIYCCDGTCTHVWNYAQSVGRLFPELERDARERVDYGIAFHADTGAMDYRGEAHRRVAHDGQCGTILRTYREHQMSADGAFLGRIWPRVKKATEYLIDHDASGDGGRADGVLEAEQYNTLDASWYGEIPWITGLYVAALRAAAEMADDAGDAAFAARCRTLADAGSAHLDGALWNDTYGYYEHVVDPAHADATNSNRGCHIDQLYGQTYAHQLGLPRVFERQHTRTALTNLVRYNHLPDAQAYQDESGIVGGRTYSTQGEAGTVMCTWPFGGADTAPGNGDPGLVAYFNEVWTGQEYQLAALLFAEGMADEALAVTRAVHDRYSAEKRNPYNEIECSDHYARAMMSHGVYLAATGYEYHGPRGHLGFAPRLGDRDDVAAAFTVAEGWGLYRQRRTGDRQRSEVDLRYGRLRVRTFATAVPERPGRRQVVAELVTDRRRRRLDVAGVAVDGERVLVTLAGDVELTTADTLVVTVA</sequence>
<dbReference type="AlphaFoldDB" id="A0A418KRD8"/>
<dbReference type="PANTHER" id="PTHR12654:SF4">
    <property type="entry name" value="PB1 DOMAIN-CONTAINING PROTEIN"/>
    <property type="match status" value="1"/>
</dbReference>
<protein>
    <submittedName>
        <fullName evidence="3">Twin-arginine translocation signal domain-containing protein</fullName>
    </submittedName>
</protein>
<reference evidence="3 4" key="1">
    <citation type="submission" date="2018-09" db="EMBL/GenBank/DDBJ databases">
        <title>Isolation, diversity and antifungal activity of actinobacteria from wheat.</title>
        <authorList>
            <person name="Han C."/>
        </authorList>
    </citation>
    <scope>NUCLEOTIDE SEQUENCE [LARGE SCALE GENOMIC DNA]</scope>
    <source>
        <strain evidence="3 4">NEAU-YY265</strain>
    </source>
</reference>
<accession>A0A418KRD8</accession>
<dbReference type="Gene3D" id="1.50.10.10">
    <property type="match status" value="1"/>
</dbReference>
<evidence type="ECO:0000259" key="1">
    <source>
        <dbReference type="Pfam" id="PF04685"/>
    </source>
</evidence>
<dbReference type="RefSeq" id="WP_119660102.1">
    <property type="nucleotide sequence ID" value="NZ_QUAL01000111.1"/>
</dbReference>
<name>A0A418KRD8_9ACTN</name>
<dbReference type="GO" id="GO:0005975">
    <property type="term" value="P:carbohydrate metabolic process"/>
    <property type="evidence" value="ECO:0007669"/>
    <property type="project" value="InterPro"/>
</dbReference>
<dbReference type="InterPro" id="IPR008928">
    <property type="entry name" value="6-hairpin_glycosidase_sf"/>
</dbReference>